<geneLocation type="plastid" evidence="1"/>
<accession>A0A2Z4HG34</accession>
<dbReference type="RefSeq" id="YP_009504487.1">
    <property type="nucleotide sequence ID" value="NC_038215.1"/>
</dbReference>
<organism evidence="1">
    <name type="scientific">Cyanophora sudae</name>
    <dbReference type="NCBI Taxonomy" id="1522369"/>
    <lineage>
        <taxon>Eukaryota</taxon>
        <taxon>Glaucocystophyceae</taxon>
        <taxon>Cyanophorales</taxon>
        <taxon>Cyanophoraceae</taxon>
        <taxon>Cyanophora</taxon>
    </lineage>
</organism>
<protein>
    <submittedName>
        <fullName evidence="1">Uncharacterized protein</fullName>
    </submittedName>
</protein>
<keyword evidence="1" id="KW-0934">Plastid</keyword>
<dbReference type="AlphaFoldDB" id="A0A2Z4HG34"/>
<proteinExistence type="predicted"/>
<sequence>MFMPKLLKETFIVTNIDIFLTVDKFIDSVLSKDENSSLLLRDCYNIVILNLALFSNNKIKNENEFIGKLVFYGLLKQKLNKKYPSCQEIKTKRGLVLKGILLNPYKINVLSD</sequence>
<reference evidence="1" key="1">
    <citation type="journal article" date="2018" name="Adv. Bot. Res.">
        <title>Chapter Four - Comparative Plastid Genomics of Glaucophytes species.</title>
        <authorList>
            <person name="Reyes-Prieto A."/>
            <person name="Russell S."/>
            <person name="Figueroa-Martinez F."/>
            <person name="Jackson C."/>
        </authorList>
    </citation>
    <scope>NUCLEOTIDE SEQUENCE</scope>
    <source>
        <strain evidence="1">NIES-764</strain>
    </source>
</reference>
<evidence type="ECO:0000313" key="1">
    <source>
        <dbReference type="EMBL" id="AWW13702.1"/>
    </source>
</evidence>
<dbReference type="GeneID" id="37543684"/>
<gene>
    <name evidence="1" type="primary">orf4</name>
</gene>
<name>A0A2Z4HG34_9EUKA</name>
<dbReference type="EMBL" id="MG601102">
    <property type="protein sequence ID" value="AWW13702.1"/>
    <property type="molecule type" value="Genomic_DNA"/>
</dbReference>